<dbReference type="Pfam" id="PF01967">
    <property type="entry name" value="MoaC"/>
    <property type="match status" value="1"/>
</dbReference>
<dbReference type="GO" id="GO:0006777">
    <property type="term" value="P:Mo-molybdopterin cofactor biosynthetic process"/>
    <property type="evidence" value="ECO:0007669"/>
    <property type="project" value="UniProtKB-KW"/>
</dbReference>
<dbReference type="InterPro" id="IPR050105">
    <property type="entry name" value="MoCo_biosynth_MoaA/MoaC"/>
</dbReference>
<gene>
    <name evidence="18" type="ORF">SCHPADRAFT_28167</name>
</gene>
<dbReference type="STRING" id="27342.A0A0H2SEB9"/>
<dbReference type="GO" id="GO:0061799">
    <property type="term" value="F:cyclic pyranopterin monophosphate synthase activity"/>
    <property type="evidence" value="ECO:0007669"/>
    <property type="project" value="UniProtKB-EC"/>
</dbReference>
<dbReference type="PROSITE" id="PS01305">
    <property type="entry name" value="MOAA_NIFB_PQQE"/>
    <property type="match status" value="1"/>
</dbReference>
<dbReference type="SUPFAM" id="SSF55040">
    <property type="entry name" value="Molybdenum cofactor biosynthesis protein C, MoaC"/>
    <property type="match status" value="1"/>
</dbReference>
<dbReference type="SMART" id="SM00729">
    <property type="entry name" value="Elp3"/>
    <property type="match status" value="1"/>
</dbReference>
<feature type="region of interest" description="Disordered" evidence="16">
    <location>
        <begin position="484"/>
        <end position="504"/>
    </location>
</feature>
<name>A0A0H2SEB9_9AGAM</name>
<evidence type="ECO:0000256" key="9">
    <source>
        <dbReference type="ARBA" id="ARBA00022741"/>
    </source>
</evidence>
<dbReference type="InterPro" id="IPR013483">
    <property type="entry name" value="MoaA"/>
</dbReference>
<keyword evidence="12" id="KW-0342">GTP-binding</keyword>
<organism evidence="18 19">
    <name type="scientific">Schizopora paradoxa</name>
    <dbReference type="NCBI Taxonomy" id="27342"/>
    <lineage>
        <taxon>Eukaryota</taxon>
        <taxon>Fungi</taxon>
        <taxon>Dikarya</taxon>
        <taxon>Basidiomycota</taxon>
        <taxon>Agaricomycotina</taxon>
        <taxon>Agaricomycetes</taxon>
        <taxon>Hymenochaetales</taxon>
        <taxon>Schizoporaceae</taxon>
        <taxon>Schizopora</taxon>
    </lineage>
</organism>
<proteinExistence type="inferred from homology"/>
<evidence type="ECO:0000313" key="18">
    <source>
        <dbReference type="EMBL" id="KLO20063.1"/>
    </source>
</evidence>
<dbReference type="InterPro" id="IPR013785">
    <property type="entry name" value="Aldolase_TIM"/>
</dbReference>
<dbReference type="Gene3D" id="3.30.70.640">
    <property type="entry name" value="Molybdopterin cofactor biosynthesis C (MoaC) domain"/>
    <property type="match status" value="1"/>
</dbReference>
<evidence type="ECO:0000256" key="10">
    <source>
        <dbReference type="ARBA" id="ARBA00023004"/>
    </source>
</evidence>
<keyword evidence="8" id="KW-0479">Metal-binding</keyword>
<evidence type="ECO:0000256" key="2">
    <source>
        <dbReference type="ARBA" id="ARBA00001966"/>
    </source>
</evidence>
<comment type="similarity">
    <text evidence="5">In the N-terminal section; belongs to the radical SAM superfamily. MoaA family.</text>
</comment>
<reference evidence="18 19" key="1">
    <citation type="submission" date="2015-04" db="EMBL/GenBank/DDBJ databases">
        <title>Complete genome sequence of Schizopora paradoxa KUC8140, a cosmopolitan wood degrader in East Asia.</title>
        <authorList>
            <consortium name="DOE Joint Genome Institute"/>
            <person name="Min B."/>
            <person name="Park H."/>
            <person name="Jang Y."/>
            <person name="Kim J.-J."/>
            <person name="Kim K.H."/>
            <person name="Pangilinan J."/>
            <person name="Lipzen A."/>
            <person name="Riley R."/>
            <person name="Grigoriev I.V."/>
            <person name="Spatafora J.W."/>
            <person name="Choi I.-G."/>
        </authorList>
    </citation>
    <scope>NUCLEOTIDE SEQUENCE [LARGE SCALE GENOMIC DNA]</scope>
    <source>
        <strain evidence="18 19">KUC8140</strain>
    </source>
</reference>
<dbReference type="GO" id="GO:0005525">
    <property type="term" value="F:GTP binding"/>
    <property type="evidence" value="ECO:0007669"/>
    <property type="project" value="UniProtKB-KW"/>
</dbReference>
<keyword evidence="19" id="KW-1185">Reference proteome</keyword>
<dbReference type="InterPro" id="IPR007197">
    <property type="entry name" value="rSAM"/>
</dbReference>
<keyword evidence="11" id="KW-0411">Iron-sulfur</keyword>
<evidence type="ECO:0000313" key="19">
    <source>
        <dbReference type="Proteomes" id="UP000053477"/>
    </source>
</evidence>
<dbReference type="GO" id="GO:0046872">
    <property type="term" value="F:metal ion binding"/>
    <property type="evidence" value="ECO:0007669"/>
    <property type="project" value="UniProtKB-KW"/>
</dbReference>
<keyword evidence="7" id="KW-0949">S-adenosyl-L-methionine</keyword>
<evidence type="ECO:0000256" key="4">
    <source>
        <dbReference type="ARBA" id="ARBA00008484"/>
    </source>
</evidence>
<comment type="catalytic activity">
    <reaction evidence="1">
        <text>(8S)-3',8-cyclo-7,8-dihydroguanosine 5'-triphosphate = cyclic pyranopterin phosphate + diphosphate</text>
        <dbReference type="Rhea" id="RHEA:49580"/>
        <dbReference type="ChEBI" id="CHEBI:33019"/>
        <dbReference type="ChEBI" id="CHEBI:59648"/>
        <dbReference type="ChEBI" id="CHEBI:131766"/>
        <dbReference type="EC" id="4.6.1.17"/>
    </reaction>
</comment>
<dbReference type="CDD" id="cd21117">
    <property type="entry name" value="Twitch_MoaA"/>
    <property type="match status" value="1"/>
</dbReference>
<dbReference type="InterPro" id="IPR000385">
    <property type="entry name" value="MoaA_NifB_PqqE_Fe-S-bd_CS"/>
</dbReference>
<dbReference type="UniPathway" id="UPA00344"/>
<evidence type="ECO:0000256" key="6">
    <source>
        <dbReference type="ARBA" id="ARBA00022485"/>
    </source>
</evidence>
<dbReference type="CDD" id="cd01335">
    <property type="entry name" value="Radical_SAM"/>
    <property type="match status" value="1"/>
</dbReference>
<dbReference type="OrthoDB" id="429626at2759"/>
<evidence type="ECO:0000256" key="1">
    <source>
        <dbReference type="ARBA" id="ARBA00001637"/>
    </source>
</evidence>
<dbReference type="HAMAP" id="MF_01225_B">
    <property type="entry name" value="MoaA_B"/>
    <property type="match status" value="1"/>
</dbReference>
<dbReference type="SFLD" id="SFLDG01383">
    <property type="entry name" value="cyclic_pyranopterin_phosphate"/>
    <property type="match status" value="1"/>
</dbReference>
<dbReference type="Pfam" id="PF06463">
    <property type="entry name" value="Mob_synth_C"/>
    <property type="match status" value="1"/>
</dbReference>
<keyword evidence="6" id="KW-0004">4Fe-4S</keyword>
<evidence type="ECO:0000256" key="11">
    <source>
        <dbReference type="ARBA" id="ARBA00023014"/>
    </source>
</evidence>
<dbReference type="Pfam" id="PF04055">
    <property type="entry name" value="Radical_SAM"/>
    <property type="match status" value="1"/>
</dbReference>
<dbReference type="InterPro" id="IPR002820">
    <property type="entry name" value="Mopterin_CF_biosynth-C_dom"/>
</dbReference>
<dbReference type="InterPro" id="IPR058240">
    <property type="entry name" value="rSAM_sf"/>
</dbReference>
<dbReference type="InterPro" id="IPR006638">
    <property type="entry name" value="Elp3/MiaA/NifB-like_rSAM"/>
</dbReference>
<evidence type="ECO:0000256" key="7">
    <source>
        <dbReference type="ARBA" id="ARBA00022691"/>
    </source>
</evidence>
<feature type="domain" description="Radical SAM core" evidence="17">
    <location>
        <begin position="64"/>
        <end position="287"/>
    </location>
</feature>
<evidence type="ECO:0000256" key="16">
    <source>
        <dbReference type="SAM" id="MobiDB-lite"/>
    </source>
</evidence>
<dbReference type="GO" id="GO:0061798">
    <property type="term" value="F:GTP 3',8'-cyclase activity"/>
    <property type="evidence" value="ECO:0007669"/>
    <property type="project" value="UniProtKB-EC"/>
</dbReference>
<accession>A0A0H2SEB9</accession>
<dbReference type="GO" id="GO:0051539">
    <property type="term" value="F:4 iron, 4 sulfur cluster binding"/>
    <property type="evidence" value="ECO:0007669"/>
    <property type="project" value="UniProtKB-KW"/>
</dbReference>
<keyword evidence="13" id="KW-0501">Molybdenum cofactor biosynthesis</keyword>
<dbReference type="SFLD" id="SFLDG01386">
    <property type="entry name" value="main_SPASM_domain-containing"/>
    <property type="match status" value="1"/>
</dbReference>
<comment type="cofactor">
    <cofactor evidence="2">
        <name>[4Fe-4S] cluster</name>
        <dbReference type="ChEBI" id="CHEBI:49883"/>
    </cofactor>
</comment>
<evidence type="ECO:0000256" key="13">
    <source>
        <dbReference type="ARBA" id="ARBA00023150"/>
    </source>
</evidence>
<evidence type="ECO:0000256" key="5">
    <source>
        <dbReference type="ARBA" id="ARBA00009862"/>
    </source>
</evidence>
<keyword evidence="10" id="KW-0408">Iron</keyword>
<evidence type="ECO:0000256" key="3">
    <source>
        <dbReference type="ARBA" id="ARBA00005046"/>
    </source>
</evidence>
<feature type="compositionally biased region" description="Basic and acidic residues" evidence="16">
    <location>
        <begin position="484"/>
        <end position="499"/>
    </location>
</feature>
<comment type="pathway">
    <text evidence="3">Cofactor biosynthesis; molybdopterin biosynthesis.</text>
</comment>
<dbReference type="PROSITE" id="PS51918">
    <property type="entry name" value="RADICAL_SAM"/>
    <property type="match status" value="1"/>
</dbReference>
<dbReference type="Proteomes" id="UP000053477">
    <property type="component" value="Unassembled WGS sequence"/>
</dbReference>
<evidence type="ECO:0000256" key="15">
    <source>
        <dbReference type="ARBA" id="ARBA00048697"/>
    </source>
</evidence>
<dbReference type="EMBL" id="KQ085883">
    <property type="protein sequence ID" value="KLO20063.1"/>
    <property type="molecule type" value="Genomic_DNA"/>
</dbReference>
<keyword evidence="14" id="KW-0456">Lyase</keyword>
<evidence type="ECO:0000259" key="17">
    <source>
        <dbReference type="PROSITE" id="PS51918"/>
    </source>
</evidence>
<dbReference type="Gene3D" id="3.20.20.70">
    <property type="entry name" value="Aldolase class I"/>
    <property type="match status" value="1"/>
</dbReference>
<dbReference type="InterPro" id="IPR040064">
    <property type="entry name" value="MoaA-like"/>
</dbReference>
<keyword evidence="9" id="KW-0547">Nucleotide-binding</keyword>
<dbReference type="SFLD" id="SFLDG01067">
    <property type="entry name" value="SPASM/twitch_domain_containing"/>
    <property type="match status" value="1"/>
</dbReference>
<comment type="similarity">
    <text evidence="4">In the C-terminal section; belongs to the MoaC family.</text>
</comment>
<dbReference type="SFLD" id="SFLDS00029">
    <property type="entry name" value="Radical_SAM"/>
    <property type="match status" value="1"/>
</dbReference>
<protein>
    <submittedName>
        <fullName evidence="18">Molybdenum cofactor biosynthesis prote</fullName>
    </submittedName>
</protein>
<dbReference type="NCBIfam" id="TIGR02666">
    <property type="entry name" value="moaA"/>
    <property type="match status" value="1"/>
</dbReference>
<dbReference type="InParanoid" id="A0A0H2SEB9"/>
<evidence type="ECO:0000256" key="14">
    <source>
        <dbReference type="ARBA" id="ARBA00023239"/>
    </source>
</evidence>
<dbReference type="PANTHER" id="PTHR22960:SF0">
    <property type="entry name" value="MOLYBDENUM COFACTOR BIOSYNTHESIS PROTEIN 1"/>
    <property type="match status" value="1"/>
</dbReference>
<comment type="catalytic activity">
    <reaction evidence="15">
        <text>GTP + AH2 + S-adenosyl-L-methionine = (8S)-3',8-cyclo-7,8-dihydroguanosine 5'-triphosphate + 5'-deoxyadenosine + L-methionine + A + H(+)</text>
        <dbReference type="Rhea" id="RHEA:49576"/>
        <dbReference type="ChEBI" id="CHEBI:13193"/>
        <dbReference type="ChEBI" id="CHEBI:15378"/>
        <dbReference type="ChEBI" id="CHEBI:17319"/>
        <dbReference type="ChEBI" id="CHEBI:17499"/>
        <dbReference type="ChEBI" id="CHEBI:37565"/>
        <dbReference type="ChEBI" id="CHEBI:57844"/>
        <dbReference type="ChEBI" id="CHEBI:59789"/>
        <dbReference type="ChEBI" id="CHEBI:131766"/>
        <dbReference type="EC" id="4.1.99.22"/>
    </reaction>
</comment>
<dbReference type="InterPro" id="IPR036522">
    <property type="entry name" value="MoaC_sf"/>
</dbReference>
<dbReference type="SUPFAM" id="SSF102114">
    <property type="entry name" value="Radical SAM enzymes"/>
    <property type="match status" value="1"/>
</dbReference>
<dbReference type="InterPro" id="IPR010505">
    <property type="entry name" value="MoaA_twitch"/>
</dbReference>
<dbReference type="CDD" id="cd01420">
    <property type="entry name" value="MoaC_PE"/>
    <property type="match status" value="1"/>
</dbReference>
<evidence type="ECO:0000256" key="8">
    <source>
        <dbReference type="ARBA" id="ARBA00022723"/>
    </source>
</evidence>
<dbReference type="InterPro" id="IPR047594">
    <property type="entry name" value="MoaC_bact/euk"/>
</dbReference>
<dbReference type="PANTHER" id="PTHR22960">
    <property type="entry name" value="MOLYBDOPTERIN COFACTOR SYNTHESIS PROTEIN A"/>
    <property type="match status" value="1"/>
</dbReference>
<dbReference type="AlphaFoldDB" id="A0A0H2SEB9"/>
<sequence length="638" mass="71334">MIRRTSYATRCQIPAISRRIPTRILSRSLQVATNTPSSISQRKAQSRIAEIDRLRPAPQPLVDNFNRRHDYLRISLTERCNLRCVYCMPSEGVELNPNESILTDEEIIRVSNLFVRSGVTKIRLTGGEPTVRKGIVDLVSRLCELKSRGLQSIAMTSNGIALYRKLPELVENGLTHLNLSLDTLDPFKFELMTRRQGHETVMRTLDLAIRLPGIQSVKLNAVIMKNVNDNEILDFVELTRKKPISVRFIEFMPFSGNKWNKDKLVKSSELLELITGAHAQVKKLSDEVNDTARTFQVCGHRGTFGFISSMSDHFCGSCNRLRITADGQIKVCLFDNREVSLRDLMRNGASDGELLQVIRAALGEKKEKHAGMEDIDVLNNRPMILIGGVQNWLRRREPRARVTSLGAGIRRQQERRFISSKIAQRSKEDENLVTRLTHVDGHGRPAMVDVSHKQSSRRTATAHGRIYIPKVAYDLIMTPSKAQEDDLLESRSENDESRLRKSKARSKGDVLTVAQLAGIIASKRTADLIPLCHSVPLSHISVSLSAEKHADSPTPLENNQVASFEESDNWGYSIRCCATATCDGKTGVEMEALTAVSVSLLTVWDMLKAVAGKEMIIGNICVTKKTGGKSGDFERDVK</sequence>
<evidence type="ECO:0000256" key="12">
    <source>
        <dbReference type="ARBA" id="ARBA00023134"/>
    </source>
</evidence>